<evidence type="ECO:0000256" key="2">
    <source>
        <dbReference type="ARBA" id="ARBA00006464"/>
    </source>
</evidence>
<dbReference type="PANTHER" id="PTHR30576">
    <property type="entry name" value="COLANIC BIOSYNTHESIS UDP-GLUCOSE LIPID CARRIER TRANSFERASE"/>
    <property type="match status" value="1"/>
</dbReference>
<dbReference type="InterPro" id="IPR017475">
    <property type="entry name" value="EPS_sugar_tfrase"/>
</dbReference>
<sequence length="466" mass="53311">MRRGMLKEHSSLFFILVCLVELVLVASSGFLGHWFELGSLSYDTNMDSIEAILLGVILAAIVFPLCRVYAPLRGQTIGTVFRRILCAWGLVICYLVLIAFFTHRTGIYSRGFLLSWAVIGVVLLLAFRLLLVIFLRYLRSHEHNLRRVVVIGAGSLGERIVRNLKQRLWTGYRVIGFLDDDEQKVGKSIRRHRVYKTPKDLEQWLADHAVDEVWLALPLHADQRMKELLYDMRHNAITIRLVPDIFCFSLLNHSQQNIAGLPTLNLKSSPVQGINRLLKAIEDRVLAMIILTMISPIMFLLAILVKLSSKGPIFFRQERVTLSGKRFNILKFRSMPVSAESKTGAVWATQGENRATKIGALMRKTSLDELPQFLNVLKGDMSIVGPRPERPVFIKKFKHEIPDYMQKHLVKAGITGWAQVNGWRGDTDLGKRIEHDIDYIENWSLWLDIKIIFKTILNGFIHKNAY</sequence>
<dbReference type="GO" id="GO:0047360">
    <property type="term" value="F:undecaprenyl-phosphate galactose phosphotransferase activity"/>
    <property type="evidence" value="ECO:0007669"/>
    <property type="project" value="UniProtKB-EC"/>
</dbReference>
<dbReference type="SMR" id="A0A1L6TFX8"/>
<evidence type="ECO:0000256" key="5">
    <source>
        <dbReference type="ARBA" id="ARBA00022989"/>
    </source>
</evidence>
<dbReference type="InterPro" id="IPR003362">
    <property type="entry name" value="Bact_transf"/>
</dbReference>
<comment type="similarity">
    <text evidence="2">Belongs to the bacterial sugar transferase family.</text>
</comment>
<comment type="subcellular location">
    <subcellularLocation>
        <location evidence="1">Membrane</location>
        <topology evidence="1">Multi-pass membrane protein</topology>
    </subcellularLocation>
</comment>
<dbReference type="PANTHER" id="PTHR30576:SF0">
    <property type="entry name" value="UNDECAPRENYL-PHOSPHATE N-ACETYLGALACTOSAMINYL 1-PHOSPHATE TRANSFERASE-RELATED"/>
    <property type="match status" value="1"/>
</dbReference>
<name>A0A1L6TFX8_PISSA</name>
<dbReference type="InterPro" id="IPR017473">
    <property type="entry name" value="Undecaprenyl-P_gluc_Ptfrase"/>
</dbReference>
<dbReference type="RefSeq" id="WP_017376175.1">
    <property type="nucleotide sequence ID" value="NZ_CP012508.1"/>
</dbReference>
<dbReference type="Pfam" id="PF02397">
    <property type="entry name" value="Bac_transf"/>
    <property type="match status" value="1"/>
</dbReference>
<dbReference type="NCBIfam" id="TIGR03025">
    <property type="entry name" value="EPS_sugtrans"/>
    <property type="match status" value="1"/>
</dbReference>
<dbReference type="InterPro" id="IPR036291">
    <property type="entry name" value="NAD(P)-bd_dom_sf"/>
</dbReference>
<dbReference type="Proteomes" id="UP000029558">
    <property type="component" value="Chromosome"/>
</dbReference>
<dbReference type="EMBL" id="CP012508">
    <property type="protein sequence ID" value="ALB21304.1"/>
    <property type="molecule type" value="Genomic_DNA"/>
</dbReference>
<dbReference type="NCBIfam" id="TIGR03023">
    <property type="entry name" value="WcaJ_sugtrans"/>
    <property type="match status" value="1"/>
</dbReference>
<proteinExistence type="inferred from homology"/>
<keyword evidence="3 7" id="KW-0808">Transferase</keyword>
<dbReference type="SUPFAM" id="SSF51735">
    <property type="entry name" value="NAD(P)-binding Rossmann-fold domains"/>
    <property type="match status" value="1"/>
</dbReference>
<evidence type="ECO:0000313" key="8">
    <source>
        <dbReference type="Proteomes" id="UP000029558"/>
    </source>
</evidence>
<evidence type="ECO:0000256" key="1">
    <source>
        <dbReference type="ARBA" id="ARBA00004141"/>
    </source>
</evidence>
<reference evidence="7 8" key="1">
    <citation type="journal article" date="2014" name="Genome Announc.">
        <title>Comparative Genome Analysis of Two Isolates of the Fish Pathogen Piscirickettsia salmonis from Different Hosts Reveals Major Differences in Virulence-Associated Secretion Systems.</title>
        <authorList>
            <person name="Bohle H."/>
            <person name="Henriquez P."/>
            <person name="Grothusen H."/>
            <person name="Navas E."/>
            <person name="Sandoval A."/>
            <person name="Bustamante F."/>
            <person name="Bustos P."/>
            <person name="Mancilla M."/>
        </authorList>
    </citation>
    <scope>NUCLEOTIDE SEQUENCE [LARGE SCALE GENOMIC DNA]</scope>
    <source>
        <strain evidence="8">B1-32597</strain>
    </source>
</reference>
<keyword evidence="5" id="KW-1133">Transmembrane helix</keyword>
<evidence type="ECO:0000256" key="6">
    <source>
        <dbReference type="ARBA" id="ARBA00023136"/>
    </source>
</evidence>
<dbReference type="EC" id="2.7.8.6" evidence="7"/>
<accession>A0A1L6TFX8</accession>
<dbReference type="Pfam" id="PF13727">
    <property type="entry name" value="CoA_binding_3"/>
    <property type="match status" value="1"/>
</dbReference>
<protein>
    <submittedName>
        <fullName evidence="7">Undecaprenyl-phosphate glucose phosphotransferase, WcaJ</fullName>
        <ecNumber evidence="7">2.7.8.6</ecNumber>
    </submittedName>
</protein>
<keyword evidence="4" id="KW-0812">Transmembrane</keyword>
<gene>
    <name evidence="7" type="primary">wcaJ</name>
    <name evidence="7" type="ORF">KU39_118</name>
</gene>
<evidence type="ECO:0000313" key="7">
    <source>
        <dbReference type="EMBL" id="ALB21304.1"/>
    </source>
</evidence>
<keyword evidence="6" id="KW-0472">Membrane</keyword>
<evidence type="ECO:0000256" key="4">
    <source>
        <dbReference type="ARBA" id="ARBA00022692"/>
    </source>
</evidence>
<dbReference type="GO" id="GO:0016020">
    <property type="term" value="C:membrane"/>
    <property type="evidence" value="ECO:0007669"/>
    <property type="project" value="UniProtKB-SubCell"/>
</dbReference>
<dbReference type="Gene3D" id="3.40.50.720">
    <property type="entry name" value="NAD(P)-binding Rossmann-like Domain"/>
    <property type="match status" value="1"/>
</dbReference>
<evidence type="ECO:0000256" key="3">
    <source>
        <dbReference type="ARBA" id="ARBA00022679"/>
    </source>
</evidence>
<organism evidence="7 8">
    <name type="scientific">Piscirickettsia salmonis</name>
    <dbReference type="NCBI Taxonomy" id="1238"/>
    <lineage>
        <taxon>Bacteria</taxon>
        <taxon>Pseudomonadati</taxon>
        <taxon>Pseudomonadota</taxon>
        <taxon>Gammaproteobacteria</taxon>
        <taxon>Thiotrichales</taxon>
        <taxon>Piscirickettsiaceae</taxon>
        <taxon>Piscirickettsia</taxon>
    </lineage>
</organism>
<dbReference type="AlphaFoldDB" id="A0A1L6TFX8"/>